<dbReference type="InterPro" id="IPR003377">
    <property type="entry name" value="Cornichon"/>
</dbReference>
<evidence type="ECO:0000256" key="1">
    <source>
        <dbReference type="ARBA" id="ARBA00004141"/>
    </source>
</evidence>
<dbReference type="FunCoup" id="B3SAC9">
    <property type="interactions" value="2081"/>
</dbReference>
<dbReference type="EMBL" id="DS985261">
    <property type="protein sequence ID" value="EDV20293.1"/>
    <property type="molecule type" value="Genomic_DNA"/>
</dbReference>
<evidence type="ECO:0000256" key="5">
    <source>
        <dbReference type="ARBA" id="ARBA00023136"/>
    </source>
</evidence>
<dbReference type="OMA" id="YTVICVD"/>
<feature type="non-terminal residue" evidence="7">
    <location>
        <position position="1"/>
    </location>
</feature>
<sequence length="168" mass="19820">AMSLELWAFIIALILDAVLILMIVWHIIAFDELKTDFKNPVDLCNNLNPVSIITQLEIWLRIAAISRFLILPEYGIHLFFCFFFLVDGQIFALLINLPVIIYNIYRYANRPFMTGPGLYDPTTVMNSTELAKHQKEGWAKLIFFILCFFYYLYRQVACEIHIEYYFEI</sequence>
<dbReference type="AlphaFoldDB" id="B3SAC9"/>
<keyword evidence="5 6" id="KW-0472">Membrane</keyword>
<evidence type="ECO:0000256" key="2">
    <source>
        <dbReference type="ARBA" id="ARBA00010095"/>
    </source>
</evidence>
<comment type="subcellular location">
    <subcellularLocation>
        <location evidence="1">Membrane</location>
        <topology evidence="1">Multi-pass membrane protein</topology>
    </subcellularLocation>
</comment>
<dbReference type="OrthoDB" id="434393at2759"/>
<evidence type="ECO:0000256" key="6">
    <source>
        <dbReference type="SAM" id="Phobius"/>
    </source>
</evidence>
<feature type="transmembrane region" description="Helical" evidence="6">
    <location>
        <begin position="6"/>
        <end position="29"/>
    </location>
</feature>
<keyword evidence="8" id="KW-1185">Reference proteome</keyword>
<proteinExistence type="inferred from homology"/>
<comment type="similarity">
    <text evidence="2">Belongs to the cornichon family.</text>
</comment>
<dbReference type="HOGENOM" id="CLU_112942_1_0_1"/>
<feature type="transmembrane region" description="Helical" evidence="6">
    <location>
        <begin position="137"/>
        <end position="153"/>
    </location>
</feature>
<reference evidence="7 8" key="1">
    <citation type="journal article" date="2008" name="Nature">
        <title>The Trichoplax genome and the nature of placozoans.</title>
        <authorList>
            <person name="Srivastava M."/>
            <person name="Begovic E."/>
            <person name="Chapman J."/>
            <person name="Putnam N.H."/>
            <person name="Hellsten U."/>
            <person name="Kawashima T."/>
            <person name="Kuo A."/>
            <person name="Mitros T."/>
            <person name="Salamov A."/>
            <person name="Carpenter M.L."/>
            <person name="Signorovitch A.Y."/>
            <person name="Moreno M.A."/>
            <person name="Kamm K."/>
            <person name="Grimwood J."/>
            <person name="Schmutz J."/>
            <person name="Shapiro H."/>
            <person name="Grigoriev I.V."/>
            <person name="Buss L.W."/>
            <person name="Schierwater B."/>
            <person name="Dellaporta S.L."/>
            <person name="Rokhsar D.S."/>
        </authorList>
    </citation>
    <scope>NUCLEOTIDE SEQUENCE [LARGE SCALE GENOMIC DNA]</scope>
    <source>
        <strain evidence="7 8">Grell-BS-1999</strain>
    </source>
</reference>
<evidence type="ECO:0000313" key="8">
    <source>
        <dbReference type="Proteomes" id="UP000009022"/>
    </source>
</evidence>
<dbReference type="PANTHER" id="PTHR12290">
    <property type="entry name" value="CORNICHON-RELATED"/>
    <property type="match status" value="1"/>
</dbReference>
<dbReference type="GO" id="GO:0006888">
    <property type="term" value="P:endoplasmic reticulum to Golgi vesicle-mediated transport"/>
    <property type="evidence" value="ECO:0000318"/>
    <property type="project" value="GO_Central"/>
</dbReference>
<evidence type="ECO:0000256" key="3">
    <source>
        <dbReference type="ARBA" id="ARBA00022692"/>
    </source>
</evidence>
<gene>
    <name evidence="7" type="ORF">TRIADDRAFT_32287</name>
</gene>
<accession>B3SAC9</accession>
<name>B3SAC9_TRIAD</name>
<dbReference type="GO" id="GO:0005102">
    <property type="term" value="F:signaling receptor binding"/>
    <property type="evidence" value="ECO:0000318"/>
    <property type="project" value="GO_Central"/>
</dbReference>
<keyword evidence="4 6" id="KW-1133">Transmembrane helix</keyword>
<dbReference type="GO" id="GO:0005789">
    <property type="term" value="C:endoplasmic reticulum membrane"/>
    <property type="evidence" value="ECO:0000318"/>
    <property type="project" value="GO_Central"/>
</dbReference>
<evidence type="ECO:0000313" key="7">
    <source>
        <dbReference type="EMBL" id="EDV20293.1"/>
    </source>
</evidence>
<dbReference type="STRING" id="10228.B3SAC9"/>
<dbReference type="Proteomes" id="UP000009022">
    <property type="component" value="Unassembled WGS sequence"/>
</dbReference>
<dbReference type="KEGG" id="tad:TRIADDRAFT_32287"/>
<dbReference type="SMART" id="SM01398">
    <property type="entry name" value="Cornichon"/>
    <property type="match status" value="1"/>
</dbReference>
<protein>
    <recommendedName>
        <fullName evidence="9">Cornichon</fullName>
    </recommendedName>
</protein>
<evidence type="ECO:0008006" key="9">
    <source>
        <dbReference type="Google" id="ProtNLM"/>
    </source>
</evidence>
<dbReference type="PhylomeDB" id="B3SAC9"/>
<dbReference type="GeneID" id="6758456"/>
<evidence type="ECO:0000256" key="4">
    <source>
        <dbReference type="ARBA" id="ARBA00022989"/>
    </source>
</evidence>
<dbReference type="eggNOG" id="KOG2729">
    <property type="taxonomic scope" value="Eukaryota"/>
</dbReference>
<dbReference type="GO" id="GO:0030134">
    <property type="term" value="C:COPII-coated ER to Golgi transport vesicle"/>
    <property type="evidence" value="ECO:0000318"/>
    <property type="project" value="GO_Central"/>
</dbReference>
<dbReference type="CTD" id="6758456"/>
<organism evidence="7 8">
    <name type="scientific">Trichoplax adhaerens</name>
    <name type="common">Trichoplax reptans</name>
    <dbReference type="NCBI Taxonomy" id="10228"/>
    <lineage>
        <taxon>Eukaryota</taxon>
        <taxon>Metazoa</taxon>
        <taxon>Placozoa</taxon>
        <taxon>Uniplacotomia</taxon>
        <taxon>Trichoplacea</taxon>
        <taxon>Trichoplacidae</taxon>
        <taxon>Trichoplax</taxon>
    </lineage>
</organism>
<dbReference type="InParanoid" id="B3SAC9"/>
<dbReference type="RefSeq" id="XP_002117243.1">
    <property type="nucleotide sequence ID" value="XM_002117207.1"/>
</dbReference>
<feature type="transmembrane region" description="Helical" evidence="6">
    <location>
        <begin position="76"/>
        <end position="105"/>
    </location>
</feature>
<keyword evidence="3 6" id="KW-0812">Transmembrane</keyword>
<dbReference type="Pfam" id="PF03311">
    <property type="entry name" value="Cornichon"/>
    <property type="match status" value="2"/>
</dbReference>